<dbReference type="GO" id="GO:0006270">
    <property type="term" value="P:DNA replication initiation"/>
    <property type="evidence" value="ECO:0007669"/>
    <property type="project" value="TreeGrafter"/>
</dbReference>
<evidence type="ECO:0000313" key="4">
    <source>
        <dbReference type="Proteomes" id="UP000196573"/>
    </source>
</evidence>
<dbReference type="Gene3D" id="1.10.8.60">
    <property type="match status" value="1"/>
</dbReference>
<feature type="domain" description="Hda lid" evidence="2">
    <location>
        <begin position="184"/>
        <end position="248"/>
    </location>
</feature>
<dbReference type="Gene3D" id="3.40.50.300">
    <property type="entry name" value="P-loop containing nucleotide triphosphate hydrolases"/>
    <property type="match status" value="1"/>
</dbReference>
<dbReference type="EMBL" id="FWPT01000010">
    <property type="protein sequence ID" value="SMA50110.1"/>
    <property type="molecule type" value="Genomic_DNA"/>
</dbReference>
<keyword evidence="4" id="KW-1185">Reference proteome</keyword>
<dbReference type="PANTHER" id="PTHR30050">
    <property type="entry name" value="CHROMOSOMAL REPLICATION INITIATOR PROTEIN DNAA"/>
    <property type="match status" value="1"/>
</dbReference>
<dbReference type="Pfam" id="PF22688">
    <property type="entry name" value="Hda_lid"/>
    <property type="match status" value="1"/>
</dbReference>
<reference evidence="3 4" key="1">
    <citation type="submission" date="2017-03" db="EMBL/GenBank/DDBJ databases">
        <authorList>
            <person name="Afonso C.L."/>
            <person name="Miller P.J."/>
            <person name="Scott M.A."/>
            <person name="Spackman E."/>
            <person name="Goraichik I."/>
            <person name="Dimitrov K.M."/>
            <person name="Suarez D.L."/>
            <person name="Swayne D.E."/>
        </authorList>
    </citation>
    <scope>NUCLEOTIDE SEQUENCE [LARGE SCALE GENOMIC DNA]</scope>
    <source>
        <strain evidence="3">SB41UT1</strain>
    </source>
</reference>
<dbReference type="InterPro" id="IPR027417">
    <property type="entry name" value="P-loop_NTPase"/>
</dbReference>
<dbReference type="InterPro" id="IPR017788">
    <property type="entry name" value="Hda"/>
</dbReference>
<protein>
    <submittedName>
        <fullName evidence="3">DnaA regulatory inactivator Hda</fullName>
    </submittedName>
</protein>
<feature type="domain" description="Chromosomal replication initiator protein DnaA ATPAse" evidence="1">
    <location>
        <begin position="29"/>
        <end position="176"/>
    </location>
</feature>
<dbReference type="InterPro" id="IPR013317">
    <property type="entry name" value="DnaA_dom"/>
</dbReference>
<gene>
    <name evidence="3" type="primary">hda</name>
    <name evidence="3" type="ORF">EHSB41UT_03901</name>
</gene>
<dbReference type="PANTHER" id="PTHR30050:SF5">
    <property type="entry name" value="DNAA REGULATORY INACTIVATOR HDA"/>
    <property type="match status" value="1"/>
</dbReference>
<dbReference type="InterPro" id="IPR055199">
    <property type="entry name" value="Hda_lid"/>
</dbReference>
<evidence type="ECO:0000259" key="2">
    <source>
        <dbReference type="Pfam" id="PF22688"/>
    </source>
</evidence>
<dbReference type="Proteomes" id="UP000196573">
    <property type="component" value="Unassembled WGS sequence"/>
</dbReference>
<organism evidence="3 4">
    <name type="scientific">Parendozoicomonas haliclonae</name>
    <dbReference type="NCBI Taxonomy" id="1960125"/>
    <lineage>
        <taxon>Bacteria</taxon>
        <taxon>Pseudomonadati</taxon>
        <taxon>Pseudomonadota</taxon>
        <taxon>Gammaproteobacteria</taxon>
        <taxon>Oceanospirillales</taxon>
        <taxon>Endozoicomonadaceae</taxon>
        <taxon>Parendozoicomonas</taxon>
    </lineage>
</organism>
<dbReference type="Pfam" id="PF00308">
    <property type="entry name" value="Bac_DnaA"/>
    <property type="match status" value="1"/>
</dbReference>
<dbReference type="AlphaFoldDB" id="A0A1X7APS9"/>
<evidence type="ECO:0000259" key="1">
    <source>
        <dbReference type="Pfam" id="PF00308"/>
    </source>
</evidence>
<evidence type="ECO:0000313" key="3">
    <source>
        <dbReference type="EMBL" id="SMA50110.1"/>
    </source>
</evidence>
<sequence length="250" mass="28285">MIWYEPAKPTIHSGYMSQPLQLPLSVQLRDDATFANFYPGANDSLVNMLDLEKCPEGIEPESFLYLYGASGSGCSHLLQAACHQSDRLGMRSAYFPMQEMVDYPPRILEGFDALDLICLDNIEAIAGHRMWEEAIFNLFNELREGGKRLLVAGHCPPRQLPLELPDLISRLSWGLVFHVQPLGDNDKVMALRLRAHLRGLDLSEDVARFILNRSPRTMQSLFDVLARLDGASLRAKRKLSIPFVKEVMSW</sequence>
<accession>A0A1X7APS9</accession>
<dbReference type="SUPFAM" id="SSF52540">
    <property type="entry name" value="P-loop containing nucleoside triphosphate hydrolases"/>
    <property type="match status" value="1"/>
</dbReference>
<name>A0A1X7APS9_9GAMM</name>
<dbReference type="NCBIfam" id="TIGR03420">
    <property type="entry name" value="DnaA_homol_Hda"/>
    <property type="match status" value="1"/>
</dbReference>
<dbReference type="GO" id="GO:0032297">
    <property type="term" value="P:negative regulation of DNA-templated DNA replication initiation"/>
    <property type="evidence" value="ECO:0007669"/>
    <property type="project" value="InterPro"/>
</dbReference>
<proteinExistence type="predicted"/>
<dbReference type="NCBIfam" id="NF005982">
    <property type="entry name" value="PRK08084.1"/>
    <property type="match status" value="1"/>
</dbReference>